<evidence type="ECO:0000259" key="2">
    <source>
        <dbReference type="Pfam" id="PF13406"/>
    </source>
</evidence>
<sequence length="329" mass="36044">MLNRRSLLTHSLALPAVASALMAGGGAARAQSQSFQDFLAGVSAEARRGGVSPAILQRAFANIQPNDKVVELDRRQPEFTLTWEQYRDGRITQQRTDRGKAAYAENRVLLEAIAARYEVNPRVVVAIWGLETNYGSFTGNYNVIEALATLAWEGRRAAFYRAELLAALRILQKGDTTPERMRGSWAGAMGHPQFMPTSFERLAVDFDGDGRRDIWDDKADALGSIGNYLAKSGWKGDERWGREVVLPGGIDAGSIGRNNRRPLSEWVRLGVSAADGSVLPPLDMPTAIVAPSGPTGQAFAVYQNFNVIRRYNPSDYYALVVGLLSDRVA</sequence>
<name>A0ABR7RSH9_9PROT</name>
<keyword evidence="1" id="KW-0732">Signal</keyword>
<dbReference type="EMBL" id="JACTVA010000043">
    <property type="protein sequence ID" value="MBC9208987.1"/>
    <property type="molecule type" value="Genomic_DNA"/>
</dbReference>
<accession>A0ABR7RSH9</accession>
<dbReference type="PANTHER" id="PTHR30163">
    <property type="entry name" value="MEMBRANE-BOUND LYTIC MUREIN TRANSGLYCOSYLASE B"/>
    <property type="match status" value="1"/>
</dbReference>
<dbReference type="Proteomes" id="UP000626026">
    <property type="component" value="Unassembled WGS sequence"/>
</dbReference>
<evidence type="ECO:0000313" key="4">
    <source>
        <dbReference type="Proteomes" id="UP000626026"/>
    </source>
</evidence>
<protein>
    <submittedName>
        <fullName evidence="3">Lytic murein transglycosylase</fullName>
    </submittedName>
</protein>
<keyword evidence="4" id="KW-1185">Reference proteome</keyword>
<dbReference type="Gene3D" id="1.10.530.10">
    <property type="match status" value="1"/>
</dbReference>
<dbReference type="InterPro" id="IPR031304">
    <property type="entry name" value="SLT_2"/>
</dbReference>
<dbReference type="RefSeq" id="WP_187786136.1">
    <property type="nucleotide sequence ID" value="NZ_JACTVA010000043.1"/>
</dbReference>
<dbReference type="Gene3D" id="1.10.8.350">
    <property type="entry name" value="Bacterial muramidase"/>
    <property type="match status" value="1"/>
</dbReference>
<dbReference type="SUPFAM" id="SSF53955">
    <property type="entry name" value="Lysozyme-like"/>
    <property type="match status" value="1"/>
</dbReference>
<dbReference type="InterPro" id="IPR043426">
    <property type="entry name" value="MltB-like"/>
</dbReference>
<gene>
    <name evidence="3" type="ORF">IBL26_19235</name>
</gene>
<dbReference type="PANTHER" id="PTHR30163:SF8">
    <property type="entry name" value="LYTIC MUREIN TRANSGLYCOSYLASE"/>
    <property type="match status" value="1"/>
</dbReference>
<reference evidence="3 4" key="1">
    <citation type="journal article" date="2013" name="Int. J. Syst. Evol. Microbiol.">
        <title>Roseomonas aerophila sp. nov., isolated from air.</title>
        <authorList>
            <person name="Kim S.J."/>
            <person name="Weon H.Y."/>
            <person name="Ahn J.H."/>
            <person name="Hong S.B."/>
            <person name="Seok S.J."/>
            <person name="Whang K.S."/>
            <person name="Kwon S.W."/>
        </authorList>
    </citation>
    <scope>NUCLEOTIDE SEQUENCE [LARGE SCALE GENOMIC DNA]</scope>
    <source>
        <strain evidence="3 4">NBRC 108923</strain>
    </source>
</reference>
<dbReference type="NCBIfam" id="TIGR02283">
    <property type="entry name" value="MltB_2"/>
    <property type="match status" value="1"/>
</dbReference>
<evidence type="ECO:0000313" key="3">
    <source>
        <dbReference type="EMBL" id="MBC9208987.1"/>
    </source>
</evidence>
<feature type="signal peptide" evidence="1">
    <location>
        <begin position="1"/>
        <end position="23"/>
    </location>
</feature>
<proteinExistence type="predicted"/>
<feature type="chain" id="PRO_5047170049" evidence="1">
    <location>
        <begin position="24"/>
        <end position="329"/>
    </location>
</feature>
<dbReference type="InterPro" id="IPR006311">
    <property type="entry name" value="TAT_signal"/>
</dbReference>
<dbReference type="Pfam" id="PF13406">
    <property type="entry name" value="SLT_2"/>
    <property type="match status" value="1"/>
</dbReference>
<dbReference type="PROSITE" id="PS51318">
    <property type="entry name" value="TAT"/>
    <property type="match status" value="1"/>
</dbReference>
<feature type="domain" description="Transglycosylase SLT" evidence="2">
    <location>
        <begin position="34"/>
        <end position="326"/>
    </location>
</feature>
<dbReference type="InterPro" id="IPR023346">
    <property type="entry name" value="Lysozyme-like_dom_sf"/>
</dbReference>
<dbReference type="InterPro" id="IPR011970">
    <property type="entry name" value="MltB_2"/>
</dbReference>
<dbReference type="CDD" id="cd13399">
    <property type="entry name" value="Slt35-like"/>
    <property type="match status" value="1"/>
</dbReference>
<evidence type="ECO:0000256" key="1">
    <source>
        <dbReference type="SAM" id="SignalP"/>
    </source>
</evidence>
<organism evidence="3 4">
    <name type="scientific">Teichococcus aerophilus</name>
    <dbReference type="NCBI Taxonomy" id="1224513"/>
    <lineage>
        <taxon>Bacteria</taxon>
        <taxon>Pseudomonadati</taxon>
        <taxon>Pseudomonadota</taxon>
        <taxon>Alphaproteobacteria</taxon>
        <taxon>Acetobacterales</taxon>
        <taxon>Roseomonadaceae</taxon>
        <taxon>Roseomonas</taxon>
    </lineage>
</organism>
<comment type="caution">
    <text evidence="3">The sequence shown here is derived from an EMBL/GenBank/DDBJ whole genome shotgun (WGS) entry which is preliminary data.</text>
</comment>